<dbReference type="STRING" id="1298598.JCM21714_3712"/>
<dbReference type="Proteomes" id="UP000019102">
    <property type="component" value="Unassembled WGS sequence"/>
</dbReference>
<keyword evidence="2" id="KW-1185">Reference proteome</keyword>
<dbReference type="EMBL" id="BAVS01000026">
    <property type="protein sequence ID" value="GAE94549.1"/>
    <property type="molecule type" value="Genomic_DNA"/>
</dbReference>
<organism evidence="1 2">
    <name type="scientific">Gracilibacillus boraciitolerans JCM 21714</name>
    <dbReference type="NCBI Taxonomy" id="1298598"/>
    <lineage>
        <taxon>Bacteria</taxon>
        <taxon>Bacillati</taxon>
        <taxon>Bacillota</taxon>
        <taxon>Bacilli</taxon>
        <taxon>Bacillales</taxon>
        <taxon>Bacillaceae</taxon>
        <taxon>Gracilibacillus</taxon>
    </lineage>
</organism>
<name>W4VP74_9BACI</name>
<dbReference type="AlphaFoldDB" id="W4VP74"/>
<proteinExistence type="predicted"/>
<reference evidence="1 2" key="1">
    <citation type="journal article" date="2014" name="Genome Announc.">
        <title>Draft Genome Sequence of the Boron-Tolerant and Moderately Halotolerant Bacterium Gracilibacillus boraciitolerans JCM 21714T.</title>
        <authorList>
            <person name="Ahmed I."/>
            <person name="Oshima K."/>
            <person name="Suda W."/>
            <person name="Kitamura K."/>
            <person name="Iida T."/>
            <person name="Ohmori Y."/>
            <person name="Fujiwara T."/>
            <person name="Hattori M."/>
            <person name="Ohkuma M."/>
        </authorList>
    </citation>
    <scope>NUCLEOTIDE SEQUENCE [LARGE SCALE GENOMIC DNA]</scope>
    <source>
        <strain evidence="1 2">JCM 21714</strain>
    </source>
</reference>
<comment type="caution">
    <text evidence="1">The sequence shown here is derived from an EMBL/GenBank/DDBJ whole genome shotgun (WGS) entry which is preliminary data.</text>
</comment>
<evidence type="ECO:0000313" key="2">
    <source>
        <dbReference type="Proteomes" id="UP000019102"/>
    </source>
</evidence>
<accession>W4VP74</accession>
<protein>
    <submittedName>
        <fullName evidence="1">Uncharacterized protein</fullName>
    </submittedName>
</protein>
<gene>
    <name evidence="1" type="ORF">JCM21714_3712</name>
</gene>
<evidence type="ECO:0000313" key="1">
    <source>
        <dbReference type="EMBL" id="GAE94549.1"/>
    </source>
</evidence>
<sequence>MELNKKVKEKELKEQQDIIKHYESLVVASTNPSVRREKEMRSNVISINDKNKEQSLSLDIKSNFSTLFDD</sequence>